<sequence>MGRRNLAALVASALWPGCWVAESWEKVHTLAGLQLLNARNYRHFSEHSSSSTICYRPVIIPVAWYHLHPAAHQVIDSYTTSIICSHQLFSYFSSPVQPDDSYRSAHALFSPLTLS</sequence>
<dbReference type="GeneID" id="54481300"/>
<dbReference type="AlphaFoldDB" id="A0A6A6WEP8"/>
<evidence type="ECO:0000256" key="1">
    <source>
        <dbReference type="SAM" id="SignalP"/>
    </source>
</evidence>
<dbReference type="Proteomes" id="UP000799437">
    <property type="component" value="Unassembled WGS sequence"/>
</dbReference>
<organism evidence="2 3">
    <name type="scientific">Pseudovirgaria hyperparasitica</name>
    <dbReference type="NCBI Taxonomy" id="470096"/>
    <lineage>
        <taxon>Eukaryota</taxon>
        <taxon>Fungi</taxon>
        <taxon>Dikarya</taxon>
        <taxon>Ascomycota</taxon>
        <taxon>Pezizomycotina</taxon>
        <taxon>Dothideomycetes</taxon>
        <taxon>Dothideomycetes incertae sedis</taxon>
        <taxon>Acrospermales</taxon>
        <taxon>Acrospermaceae</taxon>
        <taxon>Pseudovirgaria</taxon>
    </lineage>
</organism>
<evidence type="ECO:0000313" key="3">
    <source>
        <dbReference type="Proteomes" id="UP000799437"/>
    </source>
</evidence>
<feature type="signal peptide" evidence="1">
    <location>
        <begin position="1"/>
        <end position="21"/>
    </location>
</feature>
<gene>
    <name evidence="2" type="ORF">EJ05DRAFT_258831</name>
</gene>
<dbReference type="EMBL" id="ML996567">
    <property type="protein sequence ID" value="KAF2761298.1"/>
    <property type="molecule type" value="Genomic_DNA"/>
</dbReference>
<proteinExistence type="predicted"/>
<feature type="chain" id="PRO_5025421604" description="Secreted protein" evidence="1">
    <location>
        <begin position="22"/>
        <end position="115"/>
    </location>
</feature>
<reference evidence="2" key="1">
    <citation type="journal article" date="2020" name="Stud. Mycol.">
        <title>101 Dothideomycetes genomes: a test case for predicting lifestyles and emergence of pathogens.</title>
        <authorList>
            <person name="Haridas S."/>
            <person name="Albert R."/>
            <person name="Binder M."/>
            <person name="Bloem J."/>
            <person name="Labutti K."/>
            <person name="Salamov A."/>
            <person name="Andreopoulos B."/>
            <person name="Baker S."/>
            <person name="Barry K."/>
            <person name="Bills G."/>
            <person name="Bluhm B."/>
            <person name="Cannon C."/>
            <person name="Castanera R."/>
            <person name="Culley D."/>
            <person name="Daum C."/>
            <person name="Ezra D."/>
            <person name="Gonzalez J."/>
            <person name="Henrissat B."/>
            <person name="Kuo A."/>
            <person name="Liang C."/>
            <person name="Lipzen A."/>
            <person name="Lutzoni F."/>
            <person name="Magnuson J."/>
            <person name="Mondo S."/>
            <person name="Nolan M."/>
            <person name="Ohm R."/>
            <person name="Pangilinan J."/>
            <person name="Park H.-J."/>
            <person name="Ramirez L."/>
            <person name="Alfaro M."/>
            <person name="Sun H."/>
            <person name="Tritt A."/>
            <person name="Yoshinaga Y."/>
            <person name="Zwiers L.-H."/>
            <person name="Turgeon B."/>
            <person name="Goodwin S."/>
            <person name="Spatafora J."/>
            <person name="Crous P."/>
            <person name="Grigoriev I."/>
        </authorList>
    </citation>
    <scope>NUCLEOTIDE SEQUENCE</scope>
    <source>
        <strain evidence="2">CBS 121739</strain>
    </source>
</reference>
<name>A0A6A6WEP8_9PEZI</name>
<evidence type="ECO:0000313" key="2">
    <source>
        <dbReference type="EMBL" id="KAF2761298.1"/>
    </source>
</evidence>
<protein>
    <recommendedName>
        <fullName evidence="4">Secreted protein</fullName>
    </recommendedName>
</protein>
<keyword evidence="3" id="KW-1185">Reference proteome</keyword>
<dbReference type="RefSeq" id="XP_033603749.1">
    <property type="nucleotide sequence ID" value="XM_033740246.1"/>
</dbReference>
<evidence type="ECO:0008006" key="4">
    <source>
        <dbReference type="Google" id="ProtNLM"/>
    </source>
</evidence>
<accession>A0A6A6WEP8</accession>
<keyword evidence="1" id="KW-0732">Signal</keyword>